<keyword evidence="3" id="KW-0520">NAD</keyword>
<dbReference type="AlphaFoldDB" id="A0A917CN98"/>
<dbReference type="Gene3D" id="3.40.605.10">
    <property type="entry name" value="Aldehyde Dehydrogenase, Chain A, domain 1"/>
    <property type="match status" value="1"/>
</dbReference>
<sequence>MHTQLNKMQALPPICLDRRLERLQALYQTIQQNKQNIINAINSDYGHRAAGETLLAEVLVNLEDIKHTIKHLPRWAKADQWTADWKFWPSRCAIVPEAKGVVGIMAPWNYPFNLVAGPLTAAIAAGNRVMVKPSEVTPKTAELIQQLLAEVFTDDEVHVVLGDVDVADQFSRLPFDHLLFTGSTRVGKIIMRNAADNLTPVTLELGGKSPVLIDRNYSLDKAAKSIAKGKWFNAGQTCIAPDYVLIEADRIEALIAALKKHTIDAYPSIDINNDDFSCVVNTQHFERLQGLLKQVPNNQIIDLYPDYQNQVNRMAPVIVNQPDQQSKLMQEEIFGPILPIVAVNDLSDAIDYINRGDKPLTLYLYSNNRTTIRRVKQQTSSGSLAVNETLVHFAQQRLPFGGIGASGMGSYHGHQGFVTMSHMKSVYYQSRLNGNDLVRAPFTQLKKKIINWMS</sequence>
<dbReference type="InterPro" id="IPR012394">
    <property type="entry name" value="Aldehyde_DH_NAD(P)"/>
</dbReference>
<comment type="caution">
    <text evidence="9">The sequence shown here is derived from an EMBL/GenBank/DDBJ whole genome shotgun (WGS) entry which is preliminary data.</text>
</comment>
<dbReference type="GO" id="GO:0005737">
    <property type="term" value="C:cytoplasm"/>
    <property type="evidence" value="ECO:0007669"/>
    <property type="project" value="TreeGrafter"/>
</dbReference>
<dbReference type="CDD" id="cd07133">
    <property type="entry name" value="ALDH_CALDH_CalB"/>
    <property type="match status" value="1"/>
</dbReference>
<evidence type="ECO:0000256" key="6">
    <source>
        <dbReference type="PROSITE-ProRule" id="PRU10007"/>
    </source>
</evidence>
<accession>A0A917CN98</accession>
<evidence type="ECO:0000256" key="1">
    <source>
        <dbReference type="ARBA" id="ARBA00009986"/>
    </source>
</evidence>
<dbReference type="PANTHER" id="PTHR43570">
    <property type="entry name" value="ALDEHYDE DEHYDROGENASE"/>
    <property type="match status" value="1"/>
</dbReference>
<evidence type="ECO:0000259" key="8">
    <source>
        <dbReference type="Pfam" id="PF00171"/>
    </source>
</evidence>
<dbReference type="EMBL" id="BMEO01000004">
    <property type="protein sequence ID" value="GGF92930.1"/>
    <property type="molecule type" value="Genomic_DNA"/>
</dbReference>
<evidence type="ECO:0000256" key="4">
    <source>
        <dbReference type="PIRNR" id="PIRNR036492"/>
    </source>
</evidence>
<dbReference type="PIRSF" id="PIRSF036492">
    <property type="entry name" value="ALDH"/>
    <property type="match status" value="1"/>
</dbReference>
<evidence type="ECO:0000256" key="5">
    <source>
        <dbReference type="PIRSR" id="PIRSR036492-1"/>
    </source>
</evidence>
<evidence type="ECO:0000313" key="9">
    <source>
        <dbReference type="EMBL" id="GGF92930.1"/>
    </source>
</evidence>
<dbReference type="InterPro" id="IPR016163">
    <property type="entry name" value="Ald_DH_C"/>
</dbReference>
<dbReference type="PANTHER" id="PTHR43570:SF20">
    <property type="entry name" value="ALDEHYDE DEHYDROGENASE ALDX-RELATED"/>
    <property type="match status" value="1"/>
</dbReference>
<feature type="domain" description="Aldehyde dehydrogenase" evidence="8">
    <location>
        <begin position="16"/>
        <end position="426"/>
    </location>
</feature>
<reference evidence="9" key="1">
    <citation type="journal article" date="2014" name="Int. J. Syst. Evol. Microbiol.">
        <title>Complete genome sequence of Corynebacterium casei LMG S-19264T (=DSM 44701T), isolated from a smear-ripened cheese.</title>
        <authorList>
            <consortium name="US DOE Joint Genome Institute (JGI-PGF)"/>
            <person name="Walter F."/>
            <person name="Albersmeier A."/>
            <person name="Kalinowski J."/>
            <person name="Ruckert C."/>
        </authorList>
    </citation>
    <scope>NUCLEOTIDE SEQUENCE</scope>
    <source>
        <strain evidence="9">CGMCC 1.12181</strain>
    </source>
</reference>
<dbReference type="InterPro" id="IPR015590">
    <property type="entry name" value="Aldehyde_DH_dom"/>
</dbReference>
<evidence type="ECO:0000313" key="10">
    <source>
        <dbReference type="Proteomes" id="UP000605253"/>
    </source>
</evidence>
<dbReference type="FunFam" id="3.40.309.10:FF:000003">
    <property type="entry name" value="Aldehyde dehydrogenase"/>
    <property type="match status" value="1"/>
</dbReference>
<keyword evidence="2 4" id="KW-0560">Oxidoreductase</keyword>
<organism evidence="9 10">
    <name type="scientific">Marinicella pacifica</name>
    <dbReference type="NCBI Taxonomy" id="1171543"/>
    <lineage>
        <taxon>Bacteria</taxon>
        <taxon>Pseudomonadati</taxon>
        <taxon>Pseudomonadota</taxon>
        <taxon>Gammaproteobacteria</taxon>
        <taxon>Lysobacterales</taxon>
        <taxon>Marinicellaceae</taxon>
        <taxon>Marinicella</taxon>
    </lineage>
</organism>
<dbReference type="Gene3D" id="3.40.309.10">
    <property type="entry name" value="Aldehyde Dehydrogenase, Chain A, domain 2"/>
    <property type="match status" value="1"/>
</dbReference>
<dbReference type="PROSITE" id="PS00687">
    <property type="entry name" value="ALDEHYDE_DEHYDR_GLU"/>
    <property type="match status" value="1"/>
</dbReference>
<dbReference type="GO" id="GO:0004029">
    <property type="term" value="F:aldehyde dehydrogenase (NAD+) activity"/>
    <property type="evidence" value="ECO:0007669"/>
    <property type="project" value="TreeGrafter"/>
</dbReference>
<feature type="active site" evidence="5">
    <location>
        <position position="238"/>
    </location>
</feature>
<name>A0A917CN98_9GAMM</name>
<dbReference type="GO" id="GO:0006081">
    <property type="term" value="P:aldehyde metabolic process"/>
    <property type="evidence" value="ECO:0007669"/>
    <property type="project" value="InterPro"/>
</dbReference>
<feature type="active site" evidence="5 6">
    <location>
        <position position="204"/>
    </location>
</feature>
<reference evidence="9" key="2">
    <citation type="submission" date="2020-09" db="EMBL/GenBank/DDBJ databases">
        <authorList>
            <person name="Sun Q."/>
            <person name="Zhou Y."/>
        </authorList>
    </citation>
    <scope>NUCLEOTIDE SEQUENCE</scope>
    <source>
        <strain evidence="9">CGMCC 1.12181</strain>
    </source>
</reference>
<dbReference type="InterPro" id="IPR016162">
    <property type="entry name" value="Ald_DH_N"/>
</dbReference>
<keyword evidence="10" id="KW-1185">Reference proteome</keyword>
<dbReference type="InterPro" id="IPR029510">
    <property type="entry name" value="Ald_DH_CS_GLU"/>
</dbReference>
<evidence type="ECO:0000256" key="3">
    <source>
        <dbReference type="ARBA" id="ARBA00023027"/>
    </source>
</evidence>
<dbReference type="Proteomes" id="UP000605253">
    <property type="component" value="Unassembled WGS sequence"/>
</dbReference>
<comment type="similarity">
    <text evidence="1 4 7">Belongs to the aldehyde dehydrogenase family.</text>
</comment>
<dbReference type="InterPro" id="IPR016161">
    <property type="entry name" value="Ald_DH/histidinol_DH"/>
</dbReference>
<dbReference type="Pfam" id="PF00171">
    <property type="entry name" value="Aldedh"/>
    <property type="match status" value="1"/>
</dbReference>
<evidence type="ECO:0000256" key="2">
    <source>
        <dbReference type="ARBA" id="ARBA00023002"/>
    </source>
</evidence>
<evidence type="ECO:0000256" key="7">
    <source>
        <dbReference type="RuleBase" id="RU003345"/>
    </source>
</evidence>
<protein>
    <recommendedName>
        <fullName evidence="4">Aldehyde dehydrogenase</fullName>
    </recommendedName>
</protein>
<gene>
    <name evidence="9" type="ORF">GCM10011365_12730</name>
</gene>
<dbReference type="FunFam" id="3.40.605.10:FF:000004">
    <property type="entry name" value="Aldehyde dehydrogenase"/>
    <property type="match status" value="1"/>
</dbReference>
<dbReference type="RefSeq" id="WP_188364866.1">
    <property type="nucleotide sequence ID" value="NZ_BAABJF010000015.1"/>
</dbReference>
<proteinExistence type="inferred from homology"/>
<dbReference type="SUPFAM" id="SSF53720">
    <property type="entry name" value="ALDH-like"/>
    <property type="match status" value="1"/>
</dbReference>